<reference evidence="4" key="1">
    <citation type="journal article" date="2019" name="Int. J. Syst. Evol. Microbiol.">
        <title>The Global Catalogue of Microorganisms (GCM) 10K type strain sequencing project: providing services to taxonomists for standard genome sequencing and annotation.</title>
        <authorList>
            <consortium name="The Broad Institute Genomics Platform"/>
            <consortium name="The Broad Institute Genome Sequencing Center for Infectious Disease"/>
            <person name="Wu L."/>
            <person name="Ma J."/>
        </authorList>
    </citation>
    <scope>NUCLEOTIDE SEQUENCE [LARGE SCALE GENOMIC DNA]</scope>
    <source>
        <strain evidence="4">CCUG 62981</strain>
    </source>
</reference>
<feature type="transmembrane region" description="Helical" evidence="2">
    <location>
        <begin position="243"/>
        <end position="263"/>
    </location>
</feature>
<sequence length="420" mass="43722">MNDDRIDPAGAGERAHAGDDASTADASADRARKLDGQGPQGPQDELLPFINNFHDIFTSLGVIILFVGLAVGAGQAIAAYAGVLGETGAFLSMMGSGLVLAVIALALSALLVGAQRRILPGIVLCLIVVYNIAVLLVIGFELIVGLVTGSSTVDAIQAAGAADAGGEDDGIQQFTIETIVGYLTSLPAYVRLYPLVFALSFLAPALLYYRLFRLPFAGGLAGVGVGLSVIAALVALFPELALVYLPALGLAFGAFLFLAGLVFDMRDPGRTTRLSGTGFWLNLFAAPALLTYSVMIANSGWTLTEYFDQATAQAIGEEFDVTRSAVVTLIVMGAFALVSLLINRRALIVAGLITTGTAIGLLVNESGLGVPVVITFTLVSLGVIVVVLGAAWVPVRRLLLLPFPKTGFMARLFPPVTILE</sequence>
<gene>
    <name evidence="3" type="ORF">ACFPB0_14070</name>
</gene>
<feature type="transmembrane region" description="Helical" evidence="2">
    <location>
        <begin position="118"/>
        <end position="140"/>
    </location>
</feature>
<protein>
    <submittedName>
        <fullName evidence="3">Uncharacterized protein</fullName>
    </submittedName>
</protein>
<proteinExistence type="predicted"/>
<evidence type="ECO:0000256" key="1">
    <source>
        <dbReference type="SAM" id="MobiDB-lite"/>
    </source>
</evidence>
<accession>A0ABV9NI78</accession>
<feature type="compositionally biased region" description="Basic and acidic residues" evidence="1">
    <location>
        <begin position="1"/>
        <end position="19"/>
    </location>
</feature>
<feature type="transmembrane region" description="Helical" evidence="2">
    <location>
        <begin position="346"/>
        <end position="363"/>
    </location>
</feature>
<feature type="transmembrane region" description="Helical" evidence="2">
    <location>
        <begin position="321"/>
        <end position="341"/>
    </location>
</feature>
<organism evidence="3 4">
    <name type="scientific">Glycocaulis abyssi</name>
    <dbReference type="NCBI Taxonomy" id="1433403"/>
    <lineage>
        <taxon>Bacteria</taxon>
        <taxon>Pseudomonadati</taxon>
        <taxon>Pseudomonadota</taxon>
        <taxon>Alphaproteobacteria</taxon>
        <taxon>Maricaulales</taxon>
        <taxon>Maricaulaceae</taxon>
        <taxon>Glycocaulis</taxon>
    </lineage>
</organism>
<feature type="transmembrane region" description="Helical" evidence="2">
    <location>
        <begin position="279"/>
        <end position="301"/>
    </location>
</feature>
<evidence type="ECO:0000313" key="3">
    <source>
        <dbReference type="EMBL" id="MFC4726418.1"/>
    </source>
</evidence>
<keyword evidence="4" id="KW-1185">Reference proteome</keyword>
<feature type="transmembrane region" description="Helical" evidence="2">
    <location>
        <begin position="369"/>
        <end position="395"/>
    </location>
</feature>
<feature type="region of interest" description="Disordered" evidence="1">
    <location>
        <begin position="1"/>
        <end position="40"/>
    </location>
</feature>
<keyword evidence="2" id="KW-1133">Transmembrane helix</keyword>
<evidence type="ECO:0000256" key="2">
    <source>
        <dbReference type="SAM" id="Phobius"/>
    </source>
</evidence>
<dbReference type="Proteomes" id="UP001596024">
    <property type="component" value="Unassembled WGS sequence"/>
</dbReference>
<dbReference type="EMBL" id="JBHSGQ010000011">
    <property type="protein sequence ID" value="MFC4726418.1"/>
    <property type="molecule type" value="Genomic_DNA"/>
</dbReference>
<keyword evidence="2" id="KW-0472">Membrane</keyword>
<name>A0ABV9NI78_9PROT</name>
<feature type="transmembrane region" description="Helical" evidence="2">
    <location>
        <begin position="56"/>
        <end position="83"/>
    </location>
</feature>
<evidence type="ECO:0000313" key="4">
    <source>
        <dbReference type="Proteomes" id="UP001596024"/>
    </source>
</evidence>
<feature type="transmembrane region" description="Helical" evidence="2">
    <location>
        <begin position="216"/>
        <end position="237"/>
    </location>
</feature>
<comment type="caution">
    <text evidence="3">The sequence shown here is derived from an EMBL/GenBank/DDBJ whole genome shotgun (WGS) entry which is preliminary data.</text>
</comment>
<feature type="transmembrane region" description="Helical" evidence="2">
    <location>
        <begin position="192"/>
        <end position="209"/>
    </location>
</feature>
<dbReference type="RefSeq" id="WP_371394274.1">
    <property type="nucleotide sequence ID" value="NZ_CP163421.1"/>
</dbReference>
<keyword evidence="2" id="KW-0812">Transmembrane</keyword>
<feature type="transmembrane region" description="Helical" evidence="2">
    <location>
        <begin position="89"/>
        <end position="111"/>
    </location>
</feature>